<dbReference type="EMBL" id="BMAO01012496">
    <property type="protein sequence ID" value="GFQ81820.1"/>
    <property type="molecule type" value="Genomic_DNA"/>
</dbReference>
<evidence type="ECO:0000313" key="1">
    <source>
        <dbReference type="EMBL" id="GFQ81820.1"/>
    </source>
</evidence>
<reference evidence="1" key="1">
    <citation type="submission" date="2020-07" db="EMBL/GenBank/DDBJ databases">
        <title>Multicomponent nature underlies the extraordinary mechanical properties of spider dragline silk.</title>
        <authorList>
            <person name="Kono N."/>
            <person name="Nakamura H."/>
            <person name="Mori M."/>
            <person name="Yoshida Y."/>
            <person name="Ohtoshi R."/>
            <person name="Malay A.D."/>
            <person name="Moran D.A.P."/>
            <person name="Tomita M."/>
            <person name="Numata K."/>
            <person name="Arakawa K."/>
        </authorList>
    </citation>
    <scope>NUCLEOTIDE SEQUENCE</scope>
</reference>
<keyword evidence="2" id="KW-1185">Reference proteome</keyword>
<gene>
    <name evidence="1" type="ORF">TNCT_233741</name>
</gene>
<dbReference type="Proteomes" id="UP000887116">
    <property type="component" value="Unassembled WGS sequence"/>
</dbReference>
<proteinExistence type="predicted"/>
<accession>A0A8X6FIV3</accession>
<protein>
    <submittedName>
        <fullName evidence="1">Uncharacterized protein</fullName>
    </submittedName>
</protein>
<name>A0A8X6FIV3_TRICU</name>
<organism evidence="1 2">
    <name type="scientific">Trichonephila clavata</name>
    <name type="common">Joro spider</name>
    <name type="synonym">Nephila clavata</name>
    <dbReference type="NCBI Taxonomy" id="2740835"/>
    <lineage>
        <taxon>Eukaryota</taxon>
        <taxon>Metazoa</taxon>
        <taxon>Ecdysozoa</taxon>
        <taxon>Arthropoda</taxon>
        <taxon>Chelicerata</taxon>
        <taxon>Arachnida</taxon>
        <taxon>Araneae</taxon>
        <taxon>Araneomorphae</taxon>
        <taxon>Entelegynae</taxon>
        <taxon>Araneoidea</taxon>
        <taxon>Nephilidae</taxon>
        <taxon>Trichonephila</taxon>
    </lineage>
</organism>
<dbReference type="AlphaFoldDB" id="A0A8X6FIV3"/>
<comment type="caution">
    <text evidence="1">The sequence shown here is derived from an EMBL/GenBank/DDBJ whole genome shotgun (WGS) entry which is preliminary data.</text>
</comment>
<sequence length="96" mass="11207">MNFLLQHYASSLVSYKRCHSRNGNSFQTNQQLVMSQTVNRDVLAHPELKRDASCCFYRCLQNILSMDASAGTTWRVEMFWQVNKHADDSSMPRFKK</sequence>
<evidence type="ECO:0000313" key="2">
    <source>
        <dbReference type="Proteomes" id="UP000887116"/>
    </source>
</evidence>